<keyword evidence="7" id="KW-1185">Reference proteome</keyword>
<feature type="domain" description="Methyltransferase" evidence="5">
    <location>
        <begin position="370"/>
        <end position="462"/>
    </location>
</feature>
<dbReference type="PRINTS" id="PR00469">
    <property type="entry name" value="PNDRDTASEII"/>
</dbReference>
<dbReference type="PRINTS" id="PR00368">
    <property type="entry name" value="FADPNR"/>
</dbReference>
<keyword evidence="6" id="KW-0808">Transferase</keyword>
<dbReference type="CDD" id="cd02440">
    <property type="entry name" value="AdoMet_MTases"/>
    <property type="match status" value="1"/>
</dbReference>
<gene>
    <name evidence="6" type="ORF">MB27_15460</name>
</gene>
<evidence type="ECO:0000259" key="4">
    <source>
        <dbReference type="Pfam" id="PF07992"/>
    </source>
</evidence>
<dbReference type="PANTHER" id="PTHR48105">
    <property type="entry name" value="THIOREDOXIN REDUCTASE 1-RELATED-RELATED"/>
    <property type="match status" value="1"/>
</dbReference>
<dbReference type="InterPro" id="IPR029063">
    <property type="entry name" value="SAM-dependent_MTases_sf"/>
</dbReference>
<dbReference type="Gene3D" id="3.50.50.60">
    <property type="entry name" value="FAD/NAD(P)-binding domain"/>
    <property type="match status" value="2"/>
</dbReference>
<dbReference type="OrthoDB" id="9786503at2"/>
<evidence type="ECO:0000256" key="1">
    <source>
        <dbReference type="ARBA" id="ARBA00022630"/>
    </source>
</evidence>
<dbReference type="AlphaFoldDB" id="A0A0A6UMN2"/>
<dbReference type="Proteomes" id="UP000054537">
    <property type="component" value="Unassembled WGS sequence"/>
</dbReference>
<dbReference type="Gene3D" id="3.40.50.150">
    <property type="entry name" value="Vaccinia Virus protein VP39"/>
    <property type="match status" value="1"/>
</dbReference>
<dbReference type="EMBL" id="JRTT01000016">
    <property type="protein sequence ID" value="KHD76686.1"/>
    <property type="molecule type" value="Genomic_DNA"/>
</dbReference>
<name>A0A0A6UMN2_ACTUT</name>
<feature type="domain" description="FAD/NAD(P)-binding" evidence="4">
    <location>
        <begin position="11"/>
        <end position="302"/>
    </location>
</feature>
<comment type="caution">
    <text evidence="6">The sequence shown here is derived from an EMBL/GenBank/DDBJ whole genome shotgun (WGS) entry which is preliminary data.</text>
</comment>
<evidence type="ECO:0000313" key="7">
    <source>
        <dbReference type="Proteomes" id="UP000054537"/>
    </source>
</evidence>
<dbReference type="RefSeq" id="WP_043525224.1">
    <property type="nucleotide sequence ID" value="NZ_BAABKU010000018.1"/>
</dbReference>
<protein>
    <submittedName>
        <fullName evidence="6">Methyltransferase type 11</fullName>
    </submittedName>
</protein>
<sequence>MRSGPVDEQVYDVVVVGGGTAGLSGALTLGRSRRSVLVVDSGEPRNAPAAHMHNVLGRDGTPPADLLAAGWAELSGYGVERVRARAESAVREDAGFRVVLDGDRVVRGRRLLLATGLVDELPEIPGLAARWGRDVAHCPYCHGWELRDQRIGVIASGPMSIHQAHMWRQLSSHVLLLLNGGPGPGAEQAEELAARGIPVVAAPIEGLEITGGDGADGRLTGVRLDGGDVVALDAVVVGPRFTARSAVAESLGLAASPFEMNGFVMGSRIPANETGATAVPGVWAAGNVTNLGATVVVAMAGGQAAAAAINMDLIAEETREAVAGYRDRIATMFSEDAWEERYRGRDAVWSGQPNPVLVAEVSAMTAGRALDVGCGEGADAVWLADRGWQVTAVDISTVALGRAAGHAAAAGVAERIAFRHADLRQDPPGEGYDLVSAQFMHLPPDARRELYTRLAAAVGPGGTLLVVGHHPSDLATSVGRMHFPDMLFTAEEIAALLPDGWKVVTAESRPRTVTDPEGRVITIHDAVLVAERHR</sequence>
<dbReference type="Pfam" id="PF07992">
    <property type="entry name" value="Pyr_redox_2"/>
    <property type="match status" value="1"/>
</dbReference>
<evidence type="ECO:0000259" key="5">
    <source>
        <dbReference type="Pfam" id="PF13649"/>
    </source>
</evidence>
<dbReference type="GO" id="GO:0004791">
    <property type="term" value="F:thioredoxin-disulfide reductase (NADPH) activity"/>
    <property type="evidence" value="ECO:0007669"/>
    <property type="project" value="UniProtKB-EC"/>
</dbReference>
<dbReference type="InterPro" id="IPR023753">
    <property type="entry name" value="FAD/NAD-binding_dom"/>
</dbReference>
<dbReference type="InterPro" id="IPR036188">
    <property type="entry name" value="FAD/NAD-bd_sf"/>
</dbReference>
<keyword evidence="2" id="KW-0560">Oxidoreductase</keyword>
<evidence type="ECO:0000256" key="2">
    <source>
        <dbReference type="ARBA" id="ARBA00023002"/>
    </source>
</evidence>
<evidence type="ECO:0000256" key="3">
    <source>
        <dbReference type="ARBA" id="ARBA00048132"/>
    </source>
</evidence>
<organism evidence="6 7">
    <name type="scientific">Actinoplanes utahensis</name>
    <dbReference type="NCBI Taxonomy" id="1869"/>
    <lineage>
        <taxon>Bacteria</taxon>
        <taxon>Bacillati</taxon>
        <taxon>Actinomycetota</taxon>
        <taxon>Actinomycetes</taxon>
        <taxon>Micromonosporales</taxon>
        <taxon>Micromonosporaceae</taxon>
        <taxon>Actinoplanes</taxon>
    </lineage>
</organism>
<accession>A0A0A6UMN2</accession>
<dbReference type="GO" id="GO:0008168">
    <property type="term" value="F:methyltransferase activity"/>
    <property type="evidence" value="ECO:0007669"/>
    <property type="project" value="UniProtKB-KW"/>
</dbReference>
<dbReference type="GO" id="GO:0032259">
    <property type="term" value="P:methylation"/>
    <property type="evidence" value="ECO:0007669"/>
    <property type="project" value="UniProtKB-KW"/>
</dbReference>
<comment type="catalytic activity">
    <reaction evidence="3">
        <text>[thioredoxin]-dithiol + NADP(+) = [thioredoxin]-disulfide + NADPH + H(+)</text>
        <dbReference type="Rhea" id="RHEA:20345"/>
        <dbReference type="Rhea" id="RHEA-COMP:10698"/>
        <dbReference type="Rhea" id="RHEA-COMP:10700"/>
        <dbReference type="ChEBI" id="CHEBI:15378"/>
        <dbReference type="ChEBI" id="CHEBI:29950"/>
        <dbReference type="ChEBI" id="CHEBI:50058"/>
        <dbReference type="ChEBI" id="CHEBI:57783"/>
        <dbReference type="ChEBI" id="CHEBI:58349"/>
        <dbReference type="EC" id="1.8.1.9"/>
    </reaction>
</comment>
<dbReference type="SUPFAM" id="SSF53335">
    <property type="entry name" value="S-adenosyl-L-methionine-dependent methyltransferases"/>
    <property type="match status" value="1"/>
</dbReference>
<proteinExistence type="predicted"/>
<keyword evidence="6" id="KW-0489">Methyltransferase</keyword>
<dbReference type="eggNOG" id="COG2227">
    <property type="taxonomic scope" value="Bacteria"/>
</dbReference>
<dbReference type="SUPFAM" id="SSF51905">
    <property type="entry name" value="FAD/NAD(P)-binding domain"/>
    <property type="match status" value="1"/>
</dbReference>
<reference evidence="6 7" key="1">
    <citation type="submission" date="2014-10" db="EMBL/GenBank/DDBJ databases">
        <title>Draft genome sequence of Actinoplanes utahensis NRRL 12052.</title>
        <authorList>
            <person name="Velasco-Bucheli B."/>
            <person name="del Cerro C."/>
            <person name="Hormigo D."/>
            <person name="Garcia J.L."/>
            <person name="Acebal C."/>
            <person name="Arroyo M."/>
            <person name="de la Mata I."/>
        </authorList>
    </citation>
    <scope>NUCLEOTIDE SEQUENCE [LARGE SCALE GENOMIC DNA]</scope>
    <source>
        <strain evidence="6 7">NRRL 12052</strain>
    </source>
</reference>
<evidence type="ECO:0000313" key="6">
    <source>
        <dbReference type="EMBL" id="KHD76686.1"/>
    </source>
</evidence>
<keyword evidence="1" id="KW-0285">Flavoprotein</keyword>
<dbReference type="InterPro" id="IPR050097">
    <property type="entry name" value="Ferredoxin-NADP_redctase_2"/>
</dbReference>
<dbReference type="STRING" id="1869.MB27_15460"/>
<dbReference type="InterPro" id="IPR041698">
    <property type="entry name" value="Methyltransf_25"/>
</dbReference>
<dbReference type="eggNOG" id="COG0492">
    <property type="taxonomic scope" value="Bacteria"/>
</dbReference>
<dbReference type="Pfam" id="PF13649">
    <property type="entry name" value="Methyltransf_25"/>
    <property type="match status" value="1"/>
</dbReference>